<dbReference type="EMBL" id="CAKXYY010000025">
    <property type="protein sequence ID" value="CAH2355380.1"/>
    <property type="molecule type" value="Genomic_DNA"/>
</dbReference>
<evidence type="ECO:0000256" key="1">
    <source>
        <dbReference type="SAM" id="Phobius"/>
    </source>
</evidence>
<keyword evidence="1" id="KW-0812">Transmembrane</keyword>
<name>A0A9P0VZT0_9ASCO</name>
<proteinExistence type="predicted"/>
<dbReference type="AlphaFoldDB" id="A0A9P0VZT0"/>
<dbReference type="GO" id="GO:0005739">
    <property type="term" value="C:mitochondrion"/>
    <property type="evidence" value="ECO:0007669"/>
    <property type="project" value="InterPro"/>
</dbReference>
<keyword evidence="1" id="KW-0472">Membrane</keyword>
<gene>
    <name evidence="2" type="ORF">CLIB1423_25S00980</name>
</gene>
<comment type="caution">
    <text evidence="2">The sequence shown here is derived from an EMBL/GenBank/DDBJ whole genome shotgun (WGS) entry which is preliminary data.</text>
</comment>
<keyword evidence="1" id="KW-1133">Transmembrane helix</keyword>
<evidence type="ECO:0000313" key="3">
    <source>
        <dbReference type="Proteomes" id="UP000837801"/>
    </source>
</evidence>
<protein>
    <submittedName>
        <fullName evidence="2">Uncharacterized protein</fullName>
    </submittedName>
</protein>
<dbReference type="Proteomes" id="UP000837801">
    <property type="component" value="Unassembled WGS sequence"/>
</dbReference>
<sequence>MLCRVGLNSASRLAARRTVTAPAVRFLTTESTLVDHTTGKTIQLTDPSHPELGDYPAYKGVLAQDKDPYAKYDDPQNRRNFNDPLTHDYDLYDIWSPDYFQFVSDKTALKHNGVFFALFFGFGAVLYYFQLNPEKPAMPRSFPFGGLAKELGSGKAEDDEFYRVRPDLTAEKELGFLKPIGSVTENEEQYKKENADFITA</sequence>
<dbReference type="Pfam" id="PF05821">
    <property type="entry name" value="NDUF_B8"/>
    <property type="match status" value="1"/>
</dbReference>
<dbReference type="OrthoDB" id="2014058at2759"/>
<accession>A0A9P0VZT0</accession>
<dbReference type="PANTHER" id="PTHR12840">
    <property type="entry name" value="NADH-UBIQUINONE OXIDOREDUCTASE ASHI SUBUNIT"/>
    <property type="match status" value="1"/>
</dbReference>
<keyword evidence="3" id="KW-1185">Reference proteome</keyword>
<organism evidence="2 3">
    <name type="scientific">[Candida] railenensis</name>
    <dbReference type="NCBI Taxonomy" id="45579"/>
    <lineage>
        <taxon>Eukaryota</taxon>
        <taxon>Fungi</taxon>
        <taxon>Dikarya</taxon>
        <taxon>Ascomycota</taxon>
        <taxon>Saccharomycotina</taxon>
        <taxon>Pichiomycetes</taxon>
        <taxon>Debaryomycetaceae</taxon>
        <taxon>Kurtzmaniella</taxon>
    </lineage>
</organism>
<dbReference type="PANTHER" id="PTHR12840:SF1">
    <property type="entry name" value="NADH DEHYDROGENASE [UBIQUINONE] 1 BETA SUBCOMPLEX SUBUNIT 8, MITOCHONDRIAL"/>
    <property type="match status" value="1"/>
</dbReference>
<feature type="transmembrane region" description="Helical" evidence="1">
    <location>
        <begin position="113"/>
        <end position="131"/>
    </location>
</feature>
<dbReference type="InterPro" id="IPR008699">
    <property type="entry name" value="NDUFB8"/>
</dbReference>
<reference evidence="2" key="1">
    <citation type="submission" date="2022-03" db="EMBL/GenBank/DDBJ databases">
        <authorList>
            <person name="Legras J.-L."/>
            <person name="Devillers H."/>
            <person name="Grondin C."/>
        </authorList>
    </citation>
    <scope>NUCLEOTIDE SEQUENCE</scope>
    <source>
        <strain evidence="2">CLIB 1423</strain>
    </source>
</reference>
<evidence type="ECO:0000313" key="2">
    <source>
        <dbReference type="EMBL" id="CAH2355380.1"/>
    </source>
</evidence>